<feature type="transmembrane region" description="Helical" evidence="1">
    <location>
        <begin position="59"/>
        <end position="79"/>
    </location>
</feature>
<name>A0ABV0RU11_9TELE</name>
<keyword evidence="1" id="KW-1133">Transmembrane helix</keyword>
<evidence type="ECO:0000256" key="1">
    <source>
        <dbReference type="SAM" id="Phobius"/>
    </source>
</evidence>
<dbReference type="EMBL" id="JAHRIN010059047">
    <property type="protein sequence ID" value="MEQ2211651.1"/>
    <property type="molecule type" value="Genomic_DNA"/>
</dbReference>
<keyword evidence="3" id="KW-1185">Reference proteome</keyword>
<evidence type="ECO:0000313" key="3">
    <source>
        <dbReference type="Proteomes" id="UP001434883"/>
    </source>
</evidence>
<organism evidence="2 3">
    <name type="scientific">Xenoophorus captivus</name>
    <dbReference type="NCBI Taxonomy" id="1517983"/>
    <lineage>
        <taxon>Eukaryota</taxon>
        <taxon>Metazoa</taxon>
        <taxon>Chordata</taxon>
        <taxon>Craniata</taxon>
        <taxon>Vertebrata</taxon>
        <taxon>Euteleostomi</taxon>
        <taxon>Actinopterygii</taxon>
        <taxon>Neopterygii</taxon>
        <taxon>Teleostei</taxon>
        <taxon>Neoteleostei</taxon>
        <taxon>Acanthomorphata</taxon>
        <taxon>Ovalentaria</taxon>
        <taxon>Atherinomorphae</taxon>
        <taxon>Cyprinodontiformes</taxon>
        <taxon>Goodeidae</taxon>
        <taxon>Xenoophorus</taxon>
    </lineage>
</organism>
<gene>
    <name evidence="2" type="ORF">XENOCAPTIV_010663</name>
</gene>
<keyword evidence="1" id="KW-0472">Membrane</keyword>
<dbReference type="Proteomes" id="UP001434883">
    <property type="component" value="Unassembled WGS sequence"/>
</dbReference>
<comment type="caution">
    <text evidence="2">The sequence shown here is derived from an EMBL/GenBank/DDBJ whole genome shotgun (WGS) entry which is preliminary data.</text>
</comment>
<keyword evidence="1" id="KW-0812">Transmembrane</keyword>
<evidence type="ECO:0000313" key="2">
    <source>
        <dbReference type="EMBL" id="MEQ2211651.1"/>
    </source>
</evidence>
<feature type="transmembrane region" description="Helical" evidence="1">
    <location>
        <begin position="12"/>
        <end position="39"/>
    </location>
</feature>
<reference evidence="2 3" key="1">
    <citation type="submission" date="2021-06" db="EMBL/GenBank/DDBJ databases">
        <authorList>
            <person name="Palmer J.M."/>
        </authorList>
    </citation>
    <scope>NUCLEOTIDE SEQUENCE [LARGE SCALE GENOMIC DNA]</scope>
    <source>
        <strain evidence="2 3">XC_2019</strain>
        <tissue evidence="2">Muscle</tissue>
    </source>
</reference>
<proteinExistence type="predicted"/>
<protein>
    <submittedName>
        <fullName evidence="2">Uncharacterized protein</fullName>
    </submittedName>
</protein>
<accession>A0ABV0RU11</accession>
<sequence length="87" mass="9270">MAFKHIKRLLQSLTLNWICGLSTGLITLTLSAGVISWSGGASCRGAGMSTGCVGTVHRPMSFILGSFLILDLFSLAVVLDIQWQCVV</sequence>